<accession>E3K3D6</accession>
<dbReference type="Proteomes" id="UP000008783">
    <property type="component" value="Unassembled WGS sequence"/>
</dbReference>
<gene>
    <name evidence="1" type="ORF">PGTG_04949</name>
</gene>
<name>E3K3D6_PUCGT</name>
<sequence length="114" mass="12925">MEGEAPAEGEPGLLDPLKRRAITRKLQFLIYKHRPTNPERKISITKIQWYLILWCVPAVYMYVDRKDDNLIKDAPLKGRPTVIVQQAQPMVTCALIGIQINMFTNQGVSFEAGG</sequence>
<reference key="1">
    <citation type="submission" date="2007-01" db="EMBL/GenBank/DDBJ databases">
        <title>The Genome Sequence of Puccinia graminis f. sp. tritici Strain CRL 75-36-700-3.</title>
        <authorList>
            <consortium name="The Broad Institute Genome Sequencing Platform"/>
            <person name="Birren B."/>
            <person name="Lander E."/>
            <person name="Galagan J."/>
            <person name="Nusbaum C."/>
            <person name="Devon K."/>
            <person name="Cuomo C."/>
            <person name="Jaffe D."/>
            <person name="Butler J."/>
            <person name="Alvarez P."/>
            <person name="Gnerre S."/>
            <person name="Grabherr M."/>
            <person name="Mauceli E."/>
            <person name="Brockman W."/>
            <person name="Young S."/>
            <person name="LaButti K."/>
            <person name="Sykes S."/>
            <person name="DeCaprio D."/>
            <person name="Crawford M."/>
            <person name="Koehrsen M."/>
            <person name="Engels R."/>
            <person name="Montgomery P."/>
            <person name="Pearson M."/>
            <person name="Howarth C."/>
            <person name="Larson L."/>
            <person name="White J."/>
            <person name="Zeng Q."/>
            <person name="Kodira C."/>
            <person name="Yandava C."/>
            <person name="Alvarado L."/>
            <person name="O'Leary S."/>
            <person name="Szabo L."/>
            <person name="Dean R."/>
            <person name="Schein J."/>
        </authorList>
    </citation>
    <scope>NUCLEOTIDE SEQUENCE</scope>
    <source>
        <strain>CRL 75-36-700-3</strain>
    </source>
</reference>
<dbReference type="InParanoid" id="E3K3D6"/>
<dbReference type="KEGG" id="pgr:PGTG_04949"/>
<evidence type="ECO:0000313" key="1">
    <source>
        <dbReference type="EMBL" id="EFP78993.2"/>
    </source>
</evidence>
<proteinExistence type="predicted"/>
<dbReference type="HOGENOM" id="CLU_2122257_0_0_1"/>
<organism evidence="1 2">
    <name type="scientific">Puccinia graminis f. sp. tritici (strain CRL 75-36-700-3 / race SCCL)</name>
    <name type="common">Black stem rust fungus</name>
    <dbReference type="NCBI Taxonomy" id="418459"/>
    <lineage>
        <taxon>Eukaryota</taxon>
        <taxon>Fungi</taxon>
        <taxon>Dikarya</taxon>
        <taxon>Basidiomycota</taxon>
        <taxon>Pucciniomycotina</taxon>
        <taxon>Pucciniomycetes</taxon>
        <taxon>Pucciniales</taxon>
        <taxon>Pucciniaceae</taxon>
        <taxon>Puccinia</taxon>
    </lineage>
</organism>
<protein>
    <submittedName>
        <fullName evidence="1">Uncharacterized protein</fullName>
    </submittedName>
</protein>
<dbReference type="GeneID" id="10530814"/>
<dbReference type="AlphaFoldDB" id="E3K3D6"/>
<evidence type="ECO:0000313" key="2">
    <source>
        <dbReference type="Proteomes" id="UP000008783"/>
    </source>
</evidence>
<reference evidence="2" key="2">
    <citation type="journal article" date="2011" name="Proc. Natl. Acad. Sci. U.S.A.">
        <title>Obligate biotrophy features unraveled by the genomic analysis of rust fungi.</title>
        <authorList>
            <person name="Duplessis S."/>
            <person name="Cuomo C.A."/>
            <person name="Lin Y.-C."/>
            <person name="Aerts A."/>
            <person name="Tisserant E."/>
            <person name="Veneault-Fourrey C."/>
            <person name="Joly D.L."/>
            <person name="Hacquard S."/>
            <person name="Amselem J."/>
            <person name="Cantarel B.L."/>
            <person name="Chiu R."/>
            <person name="Coutinho P.M."/>
            <person name="Feau N."/>
            <person name="Field M."/>
            <person name="Frey P."/>
            <person name="Gelhaye E."/>
            <person name="Goldberg J."/>
            <person name="Grabherr M.G."/>
            <person name="Kodira C.D."/>
            <person name="Kohler A."/>
            <person name="Kuees U."/>
            <person name="Lindquist E.A."/>
            <person name="Lucas S.M."/>
            <person name="Mago R."/>
            <person name="Mauceli E."/>
            <person name="Morin E."/>
            <person name="Murat C."/>
            <person name="Pangilinan J.L."/>
            <person name="Park R."/>
            <person name="Pearson M."/>
            <person name="Quesneville H."/>
            <person name="Rouhier N."/>
            <person name="Sakthikumar S."/>
            <person name="Salamov A.A."/>
            <person name="Schmutz J."/>
            <person name="Selles B."/>
            <person name="Shapiro H."/>
            <person name="Tanguay P."/>
            <person name="Tuskan G.A."/>
            <person name="Henrissat B."/>
            <person name="Van de Peer Y."/>
            <person name="Rouze P."/>
            <person name="Ellis J.G."/>
            <person name="Dodds P.N."/>
            <person name="Schein J.E."/>
            <person name="Zhong S."/>
            <person name="Hamelin R.C."/>
            <person name="Grigoriev I.V."/>
            <person name="Szabo L.J."/>
            <person name="Martin F."/>
        </authorList>
    </citation>
    <scope>NUCLEOTIDE SEQUENCE [LARGE SCALE GENOMIC DNA]</scope>
    <source>
        <strain evidence="2">CRL 75-36-700-3 / race SCCL</strain>
    </source>
</reference>
<dbReference type="EMBL" id="DS178271">
    <property type="protein sequence ID" value="EFP78993.2"/>
    <property type="molecule type" value="Genomic_DNA"/>
</dbReference>
<keyword evidence="2" id="KW-1185">Reference proteome</keyword>
<dbReference type="RefSeq" id="XP_003323412.2">
    <property type="nucleotide sequence ID" value="XM_003323364.2"/>
</dbReference>
<dbReference type="VEuPathDB" id="FungiDB:PGTG_04949"/>